<dbReference type="GO" id="GO:0016020">
    <property type="term" value="C:membrane"/>
    <property type="evidence" value="ECO:0007669"/>
    <property type="project" value="UniProtKB-SubCell"/>
</dbReference>
<keyword evidence="8" id="KW-0325">Glycoprotein</keyword>
<dbReference type="EC" id="2.7.11.1" evidence="12"/>
<dbReference type="InterPro" id="IPR032675">
    <property type="entry name" value="LRR_dom_sf"/>
</dbReference>
<keyword evidence="4 9" id="KW-0732">Signal</keyword>
<reference evidence="12" key="1">
    <citation type="journal article" date="2017" name="Nature">
        <title>The sunflower genome provides insights into oil metabolism, flowering and Asterid evolution.</title>
        <authorList>
            <person name="Badouin H."/>
            <person name="Gouzy J."/>
            <person name="Grassa C.J."/>
            <person name="Murat F."/>
            <person name="Staton S.E."/>
            <person name="Cottret L."/>
            <person name="Lelandais-Briere C."/>
            <person name="Owens G.L."/>
            <person name="Carrere S."/>
            <person name="Mayjonade B."/>
            <person name="Legrand L."/>
            <person name="Gill N."/>
            <person name="Kane N.C."/>
            <person name="Bowers J.E."/>
            <person name="Hubner S."/>
            <person name="Bellec A."/>
            <person name="Berard A."/>
            <person name="Berges H."/>
            <person name="Blanchet N."/>
            <person name="Boniface M.C."/>
            <person name="Brunel D."/>
            <person name="Catrice O."/>
            <person name="Chaidir N."/>
            <person name="Claudel C."/>
            <person name="Donnadieu C."/>
            <person name="Faraut T."/>
            <person name="Fievet G."/>
            <person name="Helmstetter N."/>
            <person name="King M."/>
            <person name="Knapp S.J."/>
            <person name="Lai Z."/>
            <person name="Le Paslier M.C."/>
            <person name="Lippi Y."/>
            <person name="Lorenzon L."/>
            <person name="Mandel J.R."/>
            <person name="Marage G."/>
            <person name="Marchand G."/>
            <person name="Marquand E."/>
            <person name="Bret-Mestries E."/>
            <person name="Morien E."/>
            <person name="Nambeesan S."/>
            <person name="Nguyen T."/>
            <person name="Pegot-Espagnet P."/>
            <person name="Pouilly N."/>
            <person name="Raftis F."/>
            <person name="Sallet E."/>
            <person name="Schiex T."/>
            <person name="Thomas J."/>
            <person name="Vandecasteele C."/>
            <person name="Vares D."/>
            <person name="Vear F."/>
            <person name="Vautrin S."/>
            <person name="Crespi M."/>
            <person name="Mangin B."/>
            <person name="Burke J.M."/>
            <person name="Salse J."/>
            <person name="Munos S."/>
            <person name="Vincourt P."/>
            <person name="Rieseberg L.H."/>
            <person name="Langlade N.B."/>
        </authorList>
    </citation>
    <scope>NUCLEOTIDE SEQUENCE</scope>
    <source>
        <tissue evidence="12">Leaves</tissue>
    </source>
</reference>
<evidence type="ECO:0000313" key="12">
    <source>
        <dbReference type="EMBL" id="KAF5780781.1"/>
    </source>
</evidence>
<evidence type="ECO:0000256" key="9">
    <source>
        <dbReference type="SAM" id="SignalP"/>
    </source>
</evidence>
<accession>A0A9K3HLV9</accession>
<name>A0A9K3HLV9_HELAN</name>
<keyword evidence="2" id="KW-0433">Leucine-rich repeat</keyword>
<feature type="domain" description="Leucine-rich repeat-containing N-terminal plant-type" evidence="10">
    <location>
        <begin position="28"/>
        <end position="74"/>
    </location>
</feature>
<dbReference type="GO" id="GO:0004674">
    <property type="term" value="F:protein serine/threonine kinase activity"/>
    <property type="evidence" value="ECO:0007669"/>
    <property type="project" value="UniProtKB-KW"/>
</dbReference>
<dbReference type="EMBL" id="MNCJ02000326">
    <property type="protein sequence ID" value="KAF5780781.1"/>
    <property type="molecule type" value="Genomic_DNA"/>
</dbReference>
<dbReference type="SUPFAM" id="SSF52058">
    <property type="entry name" value="L domain-like"/>
    <property type="match status" value="1"/>
</dbReference>
<keyword evidence="12" id="KW-0723">Serine/threonine-protein kinase</keyword>
<dbReference type="Pfam" id="PF08263">
    <property type="entry name" value="LRRNT_2"/>
    <property type="match status" value="1"/>
</dbReference>
<dbReference type="Pfam" id="PF23598">
    <property type="entry name" value="LRR_14"/>
    <property type="match status" value="1"/>
</dbReference>
<dbReference type="FunFam" id="3.80.10.10:FF:000041">
    <property type="entry name" value="LRR receptor-like serine/threonine-protein kinase ERECTA"/>
    <property type="match status" value="1"/>
</dbReference>
<organism evidence="12 13">
    <name type="scientific">Helianthus annuus</name>
    <name type="common">Common sunflower</name>
    <dbReference type="NCBI Taxonomy" id="4232"/>
    <lineage>
        <taxon>Eukaryota</taxon>
        <taxon>Viridiplantae</taxon>
        <taxon>Streptophyta</taxon>
        <taxon>Embryophyta</taxon>
        <taxon>Tracheophyta</taxon>
        <taxon>Spermatophyta</taxon>
        <taxon>Magnoliopsida</taxon>
        <taxon>eudicotyledons</taxon>
        <taxon>Gunneridae</taxon>
        <taxon>Pentapetalae</taxon>
        <taxon>asterids</taxon>
        <taxon>campanulids</taxon>
        <taxon>Asterales</taxon>
        <taxon>Asteraceae</taxon>
        <taxon>Asteroideae</taxon>
        <taxon>Heliantheae alliance</taxon>
        <taxon>Heliantheae</taxon>
        <taxon>Helianthus</taxon>
    </lineage>
</organism>
<evidence type="ECO:0000256" key="2">
    <source>
        <dbReference type="ARBA" id="ARBA00022614"/>
    </source>
</evidence>
<dbReference type="Proteomes" id="UP000215914">
    <property type="component" value="Unassembled WGS sequence"/>
</dbReference>
<dbReference type="PANTHER" id="PTHR48061:SF12">
    <property type="entry name" value="DISEASE RESISTANCE LIKE PROTEIN"/>
    <property type="match status" value="1"/>
</dbReference>
<feature type="domain" description="Disease resistance R13L4/SHOC-2-like LRR" evidence="11">
    <location>
        <begin position="274"/>
        <end position="482"/>
    </location>
</feature>
<proteinExistence type="predicted"/>
<keyword evidence="13" id="KW-1185">Reference proteome</keyword>
<dbReference type="PANTHER" id="PTHR48061">
    <property type="entry name" value="LEUCINE-RICH REPEAT RECEPTOR PROTEIN KINASE EMS1-LIKE-RELATED"/>
    <property type="match status" value="1"/>
</dbReference>
<dbReference type="InterPro" id="IPR055414">
    <property type="entry name" value="LRR_R13L4/SHOC2-like"/>
</dbReference>
<dbReference type="Gene3D" id="3.80.10.10">
    <property type="entry name" value="Ribonuclease Inhibitor"/>
    <property type="match status" value="3"/>
</dbReference>
<evidence type="ECO:0000256" key="5">
    <source>
        <dbReference type="ARBA" id="ARBA00022737"/>
    </source>
</evidence>
<keyword evidence="12" id="KW-0418">Kinase</keyword>
<evidence type="ECO:0000259" key="11">
    <source>
        <dbReference type="Pfam" id="PF23598"/>
    </source>
</evidence>
<evidence type="ECO:0000256" key="1">
    <source>
        <dbReference type="ARBA" id="ARBA00004479"/>
    </source>
</evidence>
<evidence type="ECO:0000256" key="8">
    <source>
        <dbReference type="ARBA" id="ARBA00023180"/>
    </source>
</evidence>
<evidence type="ECO:0000256" key="4">
    <source>
        <dbReference type="ARBA" id="ARBA00022729"/>
    </source>
</evidence>
<evidence type="ECO:0000256" key="7">
    <source>
        <dbReference type="ARBA" id="ARBA00023136"/>
    </source>
</evidence>
<keyword evidence="5" id="KW-0677">Repeat</keyword>
<keyword evidence="6" id="KW-1133">Transmembrane helix</keyword>
<keyword evidence="7" id="KW-0472">Membrane</keyword>
<comment type="subcellular location">
    <subcellularLocation>
        <location evidence="1">Membrane</location>
        <topology evidence="1">Single-pass type I membrane protein</topology>
    </subcellularLocation>
</comment>
<evidence type="ECO:0000259" key="10">
    <source>
        <dbReference type="Pfam" id="PF08263"/>
    </source>
</evidence>
<dbReference type="InterPro" id="IPR001611">
    <property type="entry name" value="Leu-rich_rpt"/>
</dbReference>
<evidence type="ECO:0000256" key="3">
    <source>
        <dbReference type="ARBA" id="ARBA00022692"/>
    </source>
</evidence>
<dbReference type="InterPro" id="IPR046956">
    <property type="entry name" value="RLP23-like"/>
</dbReference>
<feature type="chain" id="PRO_5039924282" evidence="9">
    <location>
        <begin position="27"/>
        <end position="503"/>
    </location>
</feature>
<feature type="signal peptide" evidence="9">
    <location>
        <begin position="1"/>
        <end position="26"/>
    </location>
</feature>
<gene>
    <name evidence="12" type="ORF">HanXRQr2_Chr11g0475891</name>
</gene>
<evidence type="ECO:0000256" key="6">
    <source>
        <dbReference type="ARBA" id="ARBA00022989"/>
    </source>
</evidence>
<protein>
    <submittedName>
        <fullName evidence="12">Non-specific serine/threonine protein kinase</fullName>
        <ecNumber evidence="12">2.7.11.1</ecNumber>
    </submittedName>
</protein>
<dbReference type="AlphaFoldDB" id="A0A9K3HLV9"/>
<sequence>MAFIVLRPFFLLCLLVLLTCTASLLSHDEECLALFQFKQTIHHQNYDADGFQKFESWSNISNSDCCLSDGVVCSKGHVIGIDWSGRNLTGVINSSSTLFELAHLQILNLSMNNFVESRIPPEIARLKQLRHLDLSYSGFNGHIPNEFSHLMLLSSLDLSRNPLKLPNPGLEYLLKNMTSLEFLDLSGVDISVGSGSFSSVPRFLANFSSLRHIELRDCQLRDEFPSAVFHLPKLKHLSMGNNSNLTGFLPEFHNTSLLEKRYLFSTGFAGIIPESISNLNHLKVLSLQICHFSWHIPGSLHNLTHLTYLGLAENELAGLVPSLVSLSKVTILDLPYNKFEKGSMYGWINKLTNLNELYLDSMNIHDEILPYLANLTKLSIVSMSQNFIYGSIPSSFTNLTQLIVIDLKINQLQGQIFSSFLKFKSLEYLTIGYNKFNGTVGLESFLGLNKLEVLSIDQNSLSFVTTSNYTNATLPELSLLGLSSCNLKGFPAFLRFQTKKWKP</sequence>
<comment type="caution">
    <text evidence="12">The sequence shown here is derived from an EMBL/GenBank/DDBJ whole genome shotgun (WGS) entry which is preliminary data.</text>
</comment>
<keyword evidence="3" id="KW-0812">Transmembrane</keyword>
<dbReference type="Pfam" id="PF00560">
    <property type="entry name" value="LRR_1"/>
    <property type="match status" value="2"/>
</dbReference>
<dbReference type="InterPro" id="IPR013210">
    <property type="entry name" value="LRR_N_plant-typ"/>
</dbReference>
<dbReference type="Gramene" id="mRNA:HanXRQr2_Chr11g0475891">
    <property type="protein sequence ID" value="mRNA:HanXRQr2_Chr11g0475891"/>
    <property type="gene ID" value="HanXRQr2_Chr11g0475891"/>
</dbReference>
<reference evidence="12" key="2">
    <citation type="submission" date="2020-06" db="EMBL/GenBank/DDBJ databases">
        <title>Helianthus annuus Genome sequencing and assembly Release 2.</title>
        <authorList>
            <person name="Gouzy J."/>
            <person name="Langlade N."/>
            <person name="Munos S."/>
        </authorList>
    </citation>
    <scope>NUCLEOTIDE SEQUENCE</scope>
    <source>
        <tissue evidence="12">Leaves</tissue>
    </source>
</reference>
<evidence type="ECO:0000313" key="13">
    <source>
        <dbReference type="Proteomes" id="UP000215914"/>
    </source>
</evidence>
<keyword evidence="12" id="KW-0808">Transferase</keyword>